<feature type="transmembrane region" description="Helical" evidence="7">
    <location>
        <begin position="82"/>
        <end position="103"/>
    </location>
</feature>
<evidence type="ECO:0000256" key="1">
    <source>
        <dbReference type="ARBA" id="ARBA00004429"/>
    </source>
</evidence>
<feature type="transmembrane region" description="Helical" evidence="7">
    <location>
        <begin position="20"/>
        <end position="43"/>
    </location>
</feature>
<name>A0ABP6EY58_9ACTN</name>
<feature type="transmembrane region" description="Helical" evidence="7">
    <location>
        <begin position="290"/>
        <end position="310"/>
    </location>
</feature>
<sequence length="437" mass="44321">MSTIRQREDAEVSRTRLGCLLFGQGASLLGNQATAFVFSVWVLGSTKGVATWSLILFCGYAAGALASFLTGPVLRRLGSRTLMLAACAGGATASFALLALHMTGALEPWMLVFTNTLAGATIGVQDPAFIRLLLRLGGDGRATRLQGVAQSLNALAFAAAPGLAAVLYETVGMRVVLCCDLVSFAVLALAVATTPDLPLASAAEASAPGTTGERVGYRALLRYRAYRRIVVVLTLANLFLGVRQNLRAPIVLGLSQDGTNVLAAVLTAGAVASVGGGFALSLLRKQVPESLGLATAVVVSGIAGQALFGWGRGPALWIVASVTVSALSPVITSVGYTLSVTSLPEPLRSHGVAFARGCAALALPASIGLAGPATAFLTTGASAAGPQETALSSARVMVASGLLTAAVGALAFLAARRSARQPAPTTSASHPPTERAT</sequence>
<evidence type="ECO:0000256" key="3">
    <source>
        <dbReference type="ARBA" id="ARBA00022475"/>
    </source>
</evidence>
<evidence type="ECO:0008006" key="10">
    <source>
        <dbReference type="Google" id="ProtNLM"/>
    </source>
</evidence>
<evidence type="ECO:0000256" key="7">
    <source>
        <dbReference type="SAM" id="Phobius"/>
    </source>
</evidence>
<evidence type="ECO:0000256" key="2">
    <source>
        <dbReference type="ARBA" id="ARBA00022448"/>
    </source>
</evidence>
<keyword evidence="2" id="KW-0813">Transport</keyword>
<keyword evidence="6 7" id="KW-0472">Membrane</keyword>
<feature type="transmembrane region" description="Helical" evidence="7">
    <location>
        <begin position="316"/>
        <end position="341"/>
    </location>
</feature>
<protein>
    <recommendedName>
        <fullName evidence="10">MFS transporter</fullName>
    </recommendedName>
</protein>
<feature type="transmembrane region" description="Helical" evidence="7">
    <location>
        <begin position="49"/>
        <end position="70"/>
    </location>
</feature>
<gene>
    <name evidence="8" type="ORF">GCM10009864_59480</name>
</gene>
<dbReference type="SUPFAM" id="SSF103473">
    <property type="entry name" value="MFS general substrate transporter"/>
    <property type="match status" value="1"/>
</dbReference>
<evidence type="ECO:0000313" key="8">
    <source>
        <dbReference type="EMBL" id="GAA2679402.1"/>
    </source>
</evidence>
<organism evidence="8 9">
    <name type="scientific">Streptomyces lunalinharesii</name>
    <dbReference type="NCBI Taxonomy" id="333384"/>
    <lineage>
        <taxon>Bacteria</taxon>
        <taxon>Bacillati</taxon>
        <taxon>Actinomycetota</taxon>
        <taxon>Actinomycetes</taxon>
        <taxon>Kitasatosporales</taxon>
        <taxon>Streptomycetaceae</taxon>
        <taxon>Streptomyces</taxon>
    </lineage>
</organism>
<evidence type="ECO:0000256" key="6">
    <source>
        <dbReference type="ARBA" id="ARBA00023136"/>
    </source>
</evidence>
<keyword evidence="5 7" id="KW-1133">Transmembrane helix</keyword>
<accession>A0ABP6EY58</accession>
<feature type="transmembrane region" description="Helical" evidence="7">
    <location>
        <begin position="353"/>
        <end position="376"/>
    </location>
</feature>
<evidence type="ECO:0000256" key="5">
    <source>
        <dbReference type="ARBA" id="ARBA00022989"/>
    </source>
</evidence>
<reference evidence="9" key="1">
    <citation type="journal article" date="2019" name="Int. J. Syst. Evol. Microbiol.">
        <title>The Global Catalogue of Microorganisms (GCM) 10K type strain sequencing project: providing services to taxonomists for standard genome sequencing and annotation.</title>
        <authorList>
            <consortium name="The Broad Institute Genomics Platform"/>
            <consortium name="The Broad Institute Genome Sequencing Center for Infectious Disease"/>
            <person name="Wu L."/>
            <person name="Ma J."/>
        </authorList>
    </citation>
    <scope>NUCLEOTIDE SEQUENCE [LARGE SCALE GENOMIC DNA]</scope>
    <source>
        <strain evidence="9">JCM 16374</strain>
    </source>
</reference>
<keyword evidence="3" id="KW-1003">Cell membrane</keyword>
<evidence type="ECO:0000256" key="4">
    <source>
        <dbReference type="ARBA" id="ARBA00022692"/>
    </source>
</evidence>
<dbReference type="RefSeq" id="WP_344581719.1">
    <property type="nucleotide sequence ID" value="NZ_BAAARK010000024.1"/>
</dbReference>
<dbReference type="PANTHER" id="PTHR23513">
    <property type="entry name" value="INTEGRAL MEMBRANE EFFLUX PROTEIN-RELATED"/>
    <property type="match status" value="1"/>
</dbReference>
<dbReference type="Pfam" id="PF07690">
    <property type="entry name" value="MFS_1"/>
    <property type="match status" value="1"/>
</dbReference>
<evidence type="ECO:0000313" key="9">
    <source>
        <dbReference type="Proteomes" id="UP001500994"/>
    </source>
</evidence>
<proteinExistence type="predicted"/>
<feature type="transmembrane region" description="Helical" evidence="7">
    <location>
        <begin position="262"/>
        <end position="283"/>
    </location>
</feature>
<comment type="subcellular location">
    <subcellularLocation>
        <location evidence="1">Cell inner membrane</location>
        <topology evidence="1">Multi-pass membrane protein</topology>
    </subcellularLocation>
</comment>
<keyword evidence="9" id="KW-1185">Reference proteome</keyword>
<feature type="transmembrane region" description="Helical" evidence="7">
    <location>
        <begin position="151"/>
        <end position="168"/>
    </location>
</feature>
<dbReference type="InterPro" id="IPR036259">
    <property type="entry name" value="MFS_trans_sf"/>
</dbReference>
<dbReference type="InterPro" id="IPR011701">
    <property type="entry name" value="MFS"/>
</dbReference>
<comment type="caution">
    <text evidence="8">The sequence shown here is derived from an EMBL/GenBank/DDBJ whole genome shotgun (WGS) entry which is preliminary data.</text>
</comment>
<dbReference type="EMBL" id="BAAARK010000024">
    <property type="protein sequence ID" value="GAA2679402.1"/>
    <property type="molecule type" value="Genomic_DNA"/>
</dbReference>
<feature type="transmembrane region" description="Helical" evidence="7">
    <location>
        <begin position="396"/>
        <end position="415"/>
    </location>
</feature>
<feature type="transmembrane region" description="Helical" evidence="7">
    <location>
        <begin position="225"/>
        <end position="242"/>
    </location>
</feature>
<dbReference type="Proteomes" id="UP001500994">
    <property type="component" value="Unassembled WGS sequence"/>
</dbReference>
<dbReference type="Gene3D" id="1.20.1250.20">
    <property type="entry name" value="MFS general substrate transporter like domains"/>
    <property type="match status" value="1"/>
</dbReference>
<dbReference type="PANTHER" id="PTHR23513:SF9">
    <property type="entry name" value="ENTEROBACTIN EXPORTER ENTS"/>
    <property type="match status" value="1"/>
</dbReference>
<keyword evidence="4 7" id="KW-0812">Transmembrane</keyword>